<dbReference type="EMBL" id="FNFO01000004">
    <property type="protein sequence ID" value="SDL10027.1"/>
    <property type="molecule type" value="Genomic_DNA"/>
</dbReference>
<name>A0A1G9HAU3_9BACT</name>
<gene>
    <name evidence="1" type="ORF">SAMN05421823_104375</name>
</gene>
<dbReference type="PROSITE" id="PS51257">
    <property type="entry name" value="PROKAR_LIPOPROTEIN"/>
    <property type="match status" value="1"/>
</dbReference>
<proteinExistence type="predicted"/>
<dbReference type="OrthoDB" id="9798438at2"/>
<dbReference type="InterPro" id="IPR011047">
    <property type="entry name" value="Quinoprotein_ADH-like_sf"/>
</dbReference>
<organism evidence="1 2">
    <name type="scientific">Catalinimonas alkaloidigena</name>
    <dbReference type="NCBI Taxonomy" id="1075417"/>
    <lineage>
        <taxon>Bacteria</taxon>
        <taxon>Pseudomonadati</taxon>
        <taxon>Bacteroidota</taxon>
        <taxon>Cytophagia</taxon>
        <taxon>Cytophagales</taxon>
        <taxon>Catalimonadaceae</taxon>
        <taxon>Catalinimonas</taxon>
    </lineage>
</organism>
<keyword evidence="2" id="KW-1185">Reference proteome</keyword>
<evidence type="ECO:0000313" key="1">
    <source>
        <dbReference type="EMBL" id="SDL10027.1"/>
    </source>
</evidence>
<dbReference type="AlphaFoldDB" id="A0A1G9HAU3"/>
<dbReference type="STRING" id="1075417.SAMN05421823_104375"/>
<accession>A0A1G9HAU3</accession>
<sequence length="288" mass="32591">MLALKLKIFTWLVTLQTFFCGCHADRRHGDFARNRGTYVHTRIGRLAPEIPESSGLAVWNDSLLLTHNDSGNGPDLFVISHTGALQDRFALEVPNKDWEELTRDTRGRTYVGDTGNNRNQRQDLAIHVLDEATRTLQGSIRFRYPDQTAFPPPGDSLNFDCEAFFAWQDSLYLFSKNRGKGPVKLYRLPQTPGEYVAELVDTHPIKGLITAADVSPDGQRFALLSYGMIYLFDIAHGTINFDQPRQCLRFPNAGQSESLVFLTPTDFLVGNEQGRLFHWCRKDAADRP</sequence>
<protein>
    <submittedName>
        <fullName evidence="1">Uncharacterized protein</fullName>
    </submittedName>
</protein>
<dbReference type="Proteomes" id="UP000198510">
    <property type="component" value="Unassembled WGS sequence"/>
</dbReference>
<dbReference type="RefSeq" id="WP_089682433.1">
    <property type="nucleotide sequence ID" value="NZ_FNFO01000004.1"/>
</dbReference>
<evidence type="ECO:0000313" key="2">
    <source>
        <dbReference type="Proteomes" id="UP000198510"/>
    </source>
</evidence>
<dbReference type="SUPFAM" id="SSF50998">
    <property type="entry name" value="Quinoprotein alcohol dehydrogenase-like"/>
    <property type="match status" value="1"/>
</dbReference>
<reference evidence="1 2" key="1">
    <citation type="submission" date="2016-10" db="EMBL/GenBank/DDBJ databases">
        <authorList>
            <person name="de Groot N.N."/>
        </authorList>
    </citation>
    <scope>NUCLEOTIDE SEQUENCE [LARGE SCALE GENOMIC DNA]</scope>
    <source>
        <strain evidence="1 2">DSM 25186</strain>
    </source>
</reference>